<comment type="catalytic activity">
    <reaction evidence="4">
        <text>a long-chain fatty acid + ATP + CoA = a long-chain fatty acyl-CoA + AMP + diphosphate</text>
        <dbReference type="Rhea" id="RHEA:15421"/>
        <dbReference type="ChEBI" id="CHEBI:30616"/>
        <dbReference type="ChEBI" id="CHEBI:33019"/>
        <dbReference type="ChEBI" id="CHEBI:57287"/>
        <dbReference type="ChEBI" id="CHEBI:57560"/>
        <dbReference type="ChEBI" id="CHEBI:83139"/>
        <dbReference type="ChEBI" id="CHEBI:456215"/>
        <dbReference type="EC" id="6.2.1.3"/>
    </reaction>
    <physiologicalReaction direction="left-to-right" evidence="4">
        <dbReference type="Rhea" id="RHEA:15422"/>
    </physiologicalReaction>
</comment>
<dbReference type="GO" id="GO:0016020">
    <property type="term" value="C:membrane"/>
    <property type="evidence" value="ECO:0007669"/>
    <property type="project" value="TreeGrafter"/>
</dbReference>
<dbReference type="Proteomes" id="UP000182719">
    <property type="component" value="Unassembled WGS sequence"/>
</dbReference>
<dbReference type="CDD" id="cd05907">
    <property type="entry name" value="VL_LC_FACS_like"/>
    <property type="match status" value="1"/>
</dbReference>
<name>A0A1H8DFJ7_STIAU</name>
<dbReference type="Pfam" id="PF23562">
    <property type="entry name" value="AMP-binding_C_3"/>
    <property type="match status" value="1"/>
</dbReference>
<evidence type="ECO:0000313" key="6">
    <source>
        <dbReference type="EMBL" id="SEN05267.1"/>
    </source>
</evidence>
<dbReference type="Gene3D" id="3.40.50.12780">
    <property type="entry name" value="N-terminal domain of ligase-like"/>
    <property type="match status" value="1"/>
</dbReference>
<dbReference type="InterPro" id="IPR045851">
    <property type="entry name" value="AMP-bd_C_sf"/>
</dbReference>
<dbReference type="EMBL" id="FOAP01000029">
    <property type="protein sequence ID" value="SEN05267.1"/>
    <property type="molecule type" value="Genomic_DNA"/>
</dbReference>
<keyword evidence="1" id="KW-0436">Ligase</keyword>
<dbReference type="RefSeq" id="WP_245769003.1">
    <property type="nucleotide sequence ID" value="NZ_FOAP01000029.1"/>
</dbReference>
<evidence type="ECO:0000256" key="3">
    <source>
        <dbReference type="ARBA" id="ARBA00023098"/>
    </source>
</evidence>
<gene>
    <name evidence="6" type="ORF">SAMN05444354_12942</name>
</gene>
<dbReference type="AlphaFoldDB" id="A0A1H8DFJ7"/>
<evidence type="ECO:0000256" key="2">
    <source>
        <dbReference type="ARBA" id="ARBA00022832"/>
    </source>
</evidence>
<dbReference type="GO" id="GO:0004467">
    <property type="term" value="F:long-chain fatty acid-CoA ligase activity"/>
    <property type="evidence" value="ECO:0007669"/>
    <property type="project" value="UniProtKB-EC"/>
</dbReference>
<evidence type="ECO:0000259" key="5">
    <source>
        <dbReference type="Pfam" id="PF00501"/>
    </source>
</evidence>
<dbReference type="InterPro" id="IPR020845">
    <property type="entry name" value="AMP-binding_CS"/>
</dbReference>
<keyword evidence="3" id="KW-0443">Lipid metabolism</keyword>
<reference evidence="7" key="1">
    <citation type="submission" date="2016-10" db="EMBL/GenBank/DDBJ databases">
        <authorList>
            <person name="Varghese N."/>
            <person name="Submissions S."/>
        </authorList>
    </citation>
    <scope>NUCLEOTIDE SEQUENCE [LARGE SCALE GENOMIC DNA]</scope>
    <source>
        <strain evidence="7">DSM 17044</strain>
    </source>
</reference>
<dbReference type="Gene3D" id="3.30.300.30">
    <property type="match status" value="1"/>
</dbReference>
<evidence type="ECO:0000256" key="4">
    <source>
        <dbReference type="ARBA" id="ARBA00024484"/>
    </source>
</evidence>
<dbReference type="PANTHER" id="PTHR43272">
    <property type="entry name" value="LONG-CHAIN-FATTY-ACID--COA LIGASE"/>
    <property type="match status" value="1"/>
</dbReference>
<dbReference type="SUPFAM" id="SSF56801">
    <property type="entry name" value="Acetyl-CoA synthetase-like"/>
    <property type="match status" value="1"/>
</dbReference>
<dbReference type="PANTHER" id="PTHR43272:SF32">
    <property type="entry name" value="AMP-DEPENDENT SYNTHETASE_LIGASE DOMAIN-CONTAINING PROTEIN"/>
    <property type="match status" value="1"/>
</dbReference>
<proteinExistence type="predicted"/>
<protein>
    <submittedName>
        <fullName evidence="6">Long-chain acyl-CoA synthetase</fullName>
    </submittedName>
</protein>
<sequence length="604" mass="66440">MEQPKTMVHVLHEQATRYQHRPALWSRQGGTYRPTSWQDYALRVRRFALGLKALGFSAGGTLGILSFNREEWLVADLATMALGGVPVGLYTNSSVEQLEYILGHCEAEVLLVENEKYLKAALVLRERLPRLRHVIVMDAPERLPDGVLRYPDVLGRGMGVDEGAYWDAVHALEPHALATLIYTSGTTGAPKGVMLSHTNLVWTAAAVLQEVGLQATPPRILSYLPLSHIAEQILSLHGPLMAGAQVYFADSVDAMPRNLPEVRPTFFFGVPRVWEKFKAKAEEGLRAQPPVQQRVVAWARRVASEYHAQTLRGERASSWLEAQYRLARRLVFAPLHAGIGLDQAEFLVTAAAPIGREVLEFFASIDLIVHEVYGSSELTGPATLNTREATLLGSVGRPLMGVELRIAEDGELLLRGGNVCLGYYKNEQATAELLKDGWLHTGDVGALDGEGFTHITGRKKEIIVTSGGKKTAPDNIESLLKAVPPISHAVVIGERRKYLVALLTLDSKAARALAREKGWPEEPRALAAEPRLHQYLEQALAREVNPKLSRFESIKRFAVLPEDFSIESGEMTPTLKVRRQAVEQKHAALIESLYAEGSGAGAEA</sequence>
<dbReference type="InterPro" id="IPR000873">
    <property type="entry name" value="AMP-dep_synth/lig_dom"/>
</dbReference>
<organism evidence="6 7">
    <name type="scientific">Stigmatella aurantiaca</name>
    <dbReference type="NCBI Taxonomy" id="41"/>
    <lineage>
        <taxon>Bacteria</taxon>
        <taxon>Pseudomonadati</taxon>
        <taxon>Myxococcota</taxon>
        <taxon>Myxococcia</taxon>
        <taxon>Myxococcales</taxon>
        <taxon>Cystobacterineae</taxon>
        <taxon>Archangiaceae</taxon>
        <taxon>Stigmatella</taxon>
    </lineage>
</organism>
<evidence type="ECO:0000313" key="7">
    <source>
        <dbReference type="Proteomes" id="UP000182719"/>
    </source>
</evidence>
<accession>A0A1H8DFJ7</accession>
<feature type="domain" description="AMP-dependent synthetase/ligase" evidence="5">
    <location>
        <begin position="12"/>
        <end position="424"/>
    </location>
</feature>
<dbReference type="InterPro" id="IPR042099">
    <property type="entry name" value="ANL_N_sf"/>
</dbReference>
<keyword evidence="7" id="KW-1185">Reference proteome</keyword>
<dbReference type="Pfam" id="PF00501">
    <property type="entry name" value="AMP-binding"/>
    <property type="match status" value="1"/>
</dbReference>
<dbReference type="PROSITE" id="PS00455">
    <property type="entry name" value="AMP_BINDING"/>
    <property type="match status" value="1"/>
</dbReference>
<keyword evidence="2" id="KW-0276">Fatty acid metabolism</keyword>
<evidence type="ECO:0000256" key="1">
    <source>
        <dbReference type="ARBA" id="ARBA00022598"/>
    </source>
</evidence>